<name>A0A4V4GQV9_9BURK</name>
<sequence length="1084" mass="118841">MSTSPAVSRHNVSKWALDHPALTRYLLIVLMVLGCFAYFQLGQDEDPPFTFRAMVVQTQWPGATAEQVAEQVTSRLERTLQEVPYADKIDSYSKPGVSQIIFQLAENSPPSEVQHIWYTVRKKIGDMAYQLPQGVQGPFFIDDFGDVYGVIYALSGQGYSYAELKAQADDVRQQLLRVPDVAKVELFGEQEERLFIEAPQQRLSQLGLNMPEVLAQLGRQNAVSPAGSVYTVGEQVRIRVEGQFDALEDLRAMPIRAASGQQLRLGDIAQVWRGYEDPASVKVRFQGQPVIALGISMAKGGDIVALGKALHGLADTIGRNLPAGMQLQNVQDQPDAVTTAVDEFVKVLIEAVAIVLAVSFLSLGLHKRPGQHPLWRRYVLDVRPGLVVAITIPLVLALTFLAMLYWGIGLHKISLGSLIIALGLLVDDAIIAVEMMVRKMEEGYSKFRSALFAYDITAKPMLTGTLITAAGFLPIGIAKSMTGEYTFAIFGVTVVALLLSWIVSVYFVPYLGVWLLKPPAHVAPREDDEYANHPANGKNQAVATAAEGAQETSTHEHDVYNTRFYQTFRNMVDWCVEHRWTTIVATLALFAAGLLGMTKVQQQFFPDSSRPEIMLDIWLPEGASFTGIEQVATRAEAQLMAMDGVENVATWIGSGVPRFYLPLDQIFPQTNVAQFIVKPTSLKERNALMAQLPQFMAAHFPEVRARIKLLPMGPPVPYPVQFKVIGPDPQTLRQYADEVKTTMTNNAHLRGVNDNWNERIKTWRLNVDQDKALALGVNSQSIARGTQMILEGETIGQYREGDKLISIVLRPPLNERESLSALSNAYISTNTGGAIPLSQIAEPALEWEWGVMWRSGKEYAITVQGDVIDGMQGATVTNEVLPQLRALEAQWHAKGDQSYRIEVAGAIAESSKGSASIAAGIPLMLFIVFTLLVIQLHSFSRAMLVFLTGPLGIAGIAVALLLSGKPFGFVALLGVIALMGMIQRNAVILIDQIELERAEGIAPWQAILDAAMHRLRPIVLTAAAAVLAMIPLSRSVFWGPMAISIMGGLIIATILTLLALPAMYAAWFKIRRDTPGVVPEAAHG</sequence>
<dbReference type="PANTHER" id="PTHR32063:SF18">
    <property type="entry name" value="CATION EFFLUX SYSTEM PROTEIN"/>
    <property type="match status" value="1"/>
</dbReference>
<dbReference type="SUPFAM" id="SSF82866">
    <property type="entry name" value="Multidrug efflux transporter AcrB transmembrane domain"/>
    <property type="match status" value="2"/>
</dbReference>
<dbReference type="Proteomes" id="UP000308917">
    <property type="component" value="Unassembled WGS sequence"/>
</dbReference>
<feature type="transmembrane region" description="Helical" evidence="1">
    <location>
        <begin position="1018"/>
        <end position="1037"/>
    </location>
</feature>
<keyword evidence="1" id="KW-1133">Transmembrane helix</keyword>
<feature type="transmembrane region" description="Helical" evidence="1">
    <location>
        <begin position="344"/>
        <end position="365"/>
    </location>
</feature>
<feature type="transmembrane region" description="Helical" evidence="1">
    <location>
        <begin position="458"/>
        <end position="477"/>
    </location>
</feature>
<keyword evidence="1" id="KW-0472">Membrane</keyword>
<accession>A0A4V4GQV9</accession>
<dbReference type="Gene3D" id="1.20.1640.10">
    <property type="entry name" value="Multidrug efflux transporter AcrB transmembrane domain"/>
    <property type="match status" value="2"/>
</dbReference>
<dbReference type="SUPFAM" id="SSF82693">
    <property type="entry name" value="Multidrug efflux transporter AcrB pore domain, PN1, PN2, PC1 and PC2 subdomains"/>
    <property type="match status" value="3"/>
</dbReference>
<feature type="transmembrane region" description="Helical" evidence="1">
    <location>
        <begin position="917"/>
        <end position="936"/>
    </location>
</feature>
<feature type="transmembrane region" description="Helical" evidence="1">
    <location>
        <begin position="968"/>
        <end position="987"/>
    </location>
</feature>
<dbReference type="SUPFAM" id="SSF82714">
    <property type="entry name" value="Multidrug efflux transporter AcrB TolC docking domain, DN and DC subdomains"/>
    <property type="match status" value="2"/>
</dbReference>
<dbReference type="GO" id="GO:0042910">
    <property type="term" value="F:xenobiotic transmembrane transporter activity"/>
    <property type="evidence" value="ECO:0007669"/>
    <property type="project" value="TreeGrafter"/>
</dbReference>
<feature type="transmembrane region" description="Helical" evidence="1">
    <location>
        <begin position="386"/>
        <end position="408"/>
    </location>
</feature>
<protein>
    <submittedName>
        <fullName evidence="2">Efflux RND transporter permease subunit</fullName>
    </submittedName>
</protein>
<feature type="transmembrane region" description="Helical" evidence="1">
    <location>
        <begin position="489"/>
        <end position="516"/>
    </location>
</feature>
<dbReference type="OrthoDB" id="9757940at2"/>
<dbReference type="GO" id="GO:0005886">
    <property type="term" value="C:plasma membrane"/>
    <property type="evidence" value="ECO:0007669"/>
    <property type="project" value="TreeGrafter"/>
</dbReference>
<dbReference type="AlphaFoldDB" id="A0A4V4GQV9"/>
<feature type="transmembrane region" description="Helical" evidence="1">
    <location>
        <begin position="1043"/>
        <end position="1067"/>
    </location>
</feature>
<dbReference type="RefSeq" id="WP_136574202.1">
    <property type="nucleotide sequence ID" value="NZ_STFG01000016.1"/>
</dbReference>
<feature type="transmembrane region" description="Helical" evidence="1">
    <location>
        <begin position="943"/>
        <end position="962"/>
    </location>
</feature>
<evidence type="ECO:0000256" key="1">
    <source>
        <dbReference type="SAM" id="Phobius"/>
    </source>
</evidence>
<dbReference type="PANTHER" id="PTHR32063">
    <property type="match status" value="1"/>
</dbReference>
<dbReference type="Gene3D" id="3.30.2090.10">
    <property type="entry name" value="Multidrug efflux transporter AcrB TolC docking domain, DN and DC subdomains"/>
    <property type="match status" value="2"/>
</dbReference>
<gene>
    <name evidence="2" type="ORF">E9531_12980</name>
</gene>
<reference evidence="2 3" key="1">
    <citation type="journal article" date="2015" name="Antonie Van Leeuwenhoek">
        <title>Lampropedia puyangensis sp. nov., isolated from symptomatic bark of Populus ? euramericana canker and emended description of Lampropedia hyalina (Ehrenberg 1832) Lee et al. 2004.</title>
        <authorList>
            <person name="Li Y."/>
            <person name="Wang T."/>
            <person name="Piao C.G."/>
            <person name="Wang L.F."/>
            <person name="Tian G.Z."/>
            <person name="Zhu T.H."/>
            <person name="Guo M.W."/>
        </authorList>
    </citation>
    <scope>NUCLEOTIDE SEQUENCE [LARGE SCALE GENOMIC DNA]</scope>
    <source>
        <strain evidence="2 3">2-bin</strain>
    </source>
</reference>
<keyword evidence="1" id="KW-0812">Transmembrane</keyword>
<dbReference type="Gene3D" id="3.30.70.1430">
    <property type="entry name" value="Multidrug efflux transporter AcrB pore domain"/>
    <property type="match status" value="2"/>
</dbReference>
<dbReference type="Gene3D" id="3.30.70.1440">
    <property type="entry name" value="Multidrug efflux transporter AcrB pore domain"/>
    <property type="match status" value="1"/>
</dbReference>
<keyword evidence="3" id="KW-1185">Reference proteome</keyword>
<feature type="transmembrane region" description="Helical" evidence="1">
    <location>
        <begin position="21"/>
        <end position="41"/>
    </location>
</feature>
<dbReference type="InterPro" id="IPR027463">
    <property type="entry name" value="AcrB_DN_DC_subdom"/>
</dbReference>
<dbReference type="InterPro" id="IPR001036">
    <property type="entry name" value="Acrflvin-R"/>
</dbReference>
<feature type="transmembrane region" description="Helical" evidence="1">
    <location>
        <begin position="414"/>
        <end position="437"/>
    </location>
</feature>
<dbReference type="Pfam" id="PF00873">
    <property type="entry name" value="ACR_tran"/>
    <property type="match status" value="1"/>
</dbReference>
<dbReference type="EMBL" id="STFG01000016">
    <property type="protein sequence ID" value="THT98995.1"/>
    <property type="molecule type" value="Genomic_DNA"/>
</dbReference>
<dbReference type="Gene3D" id="3.30.70.1320">
    <property type="entry name" value="Multidrug efflux transporter AcrB pore domain like"/>
    <property type="match status" value="1"/>
</dbReference>
<evidence type="ECO:0000313" key="3">
    <source>
        <dbReference type="Proteomes" id="UP000308917"/>
    </source>
</evidence>
<comment type="caution">
    <text evidence="2">The sequence shown here is derived from an EMBL/GenBank/DDBJ whole genome shotgun (WGS) entry which is preliminary data.</text>
</comment>
<dbReference type="PRINTS" id="PR00702">
    <property type="entry name" value="ACRIFLAVINRP"/>
</dbReference>
<organism evidence="2 3">
    <name type="scientific">Lampropedia puyangensis</name>
    <dbReference type="NCBI Taxonomy" id="1330072"/>
    <lineage>
        <taxon>Bacteria</taxon>
        <taxon>Pseudomonadati</taxon>
        <taxon>Pseudomonadota</taxon>
        <taxon>Betaproteobacteria</taxon>
        <taxon>Burkholderiales</taxon>
        <taxon>Comamonadaceae</taxon>
        <taxon>Lampropedia</taxon>
    </lineage>
</organism>
<proteinExistence type="predicted"/>
<evidence type="ECO:0000313" key="2">
    <source>
        <dbReference type="EMBL" id="THT98995.1"/>
    </source>
</evidence>